<proteinExistence type="predicted"/>
<evidence type="ECO:0000313" key="2">
    <source>
        <dbReference type="EMBL" id="QHT20480.1"/>
    </source>
</evidence>
<dbReference type="InterPro" id="IPR011083">
    <property type="entry name" value="Phage_tail_collar_dom"/>
</dbReference>
<reference evidence="2" key="1">
    <citation type="journal article" date="2020" name="Nature">
        <title>Giant virus diversity and host interactions through global metagenomics.</title>
        <authorList>
            <person name="Schulz F."/>
            <person name="Roux S."/>
            <person name="Paez-Espino D."/>
            <person name="Jungbluth S."/>
            <person name="Walsh D.A."/>
            <person name="Denef V.J."/>
            <person name="McMahon K.D."/>
            <person name="Konstantinidis K.T."/>
            <person name="Eloe-Fadrosh E.A."/>
            <person name="Kyrpides N.C."/>
            <person name="Woyke T."/>
        </authorList>
    </citation>
    <scope>NUCLEOTIDE SEQUENCE</scope>
    <source>
        <strain evidence="2">GVMAG-M-3300023174-60</strain>
    </source>
</reference>
<dbReference type="Pfam" id="PF07484">
    <property type="entry name" value="Collar"/>
    <property type="match status" value="1"/>
</dbReference>
<dbReference type="Gene3D" id="3.90.1340.10">
    <property type="entry name" value="Phage tail collar domain"/>
    <property type="match status" value="1"/>
</dbReference>
<dbReference type="InterPro" id="IPR037053">
    <property type="entry name" value="Phage_tail_collar_dom_sf"/>
</dbReference>
<organism evidence="2">
    <name type="scientific">viral metagenome</name>
    <dbReference type="NCBI Taxonomy" id="1070528"/>
    <lineage>
        <taxon>unclassified sequences</taxon>
        <taxon>metagenomes</taxon>
        <taxon>organismal metagenomes</taxon>
    </lineage>
</organism>
<feature type="domain" description="Phage tail collar" evidence="1">
    <location>
        <begin position="86"/>
        <end position="140"/>
    </location>
</feature>
<dbReference type="AlphaFoldDB" id="A0A6C0DVT1"/>
<dbReference type="EMBL" id="MN739677">
    <property type="protein sequence ID" value="QHT20480.1"/>
    <property type="molecule type" value="Genomic_DNA"/>
</dbReference>
<name>A0A6C0DVT1_9ZZZZ</name>
<accession>A0A6C0DVT1</accession>
<dbReference type="SUPFAM" id="SSF88874">
    <property type="entry name" value="Receptor-binding domain of short tail fibre protein gp12"/>
    <property type="match status" value="1"/>
</dbReference>
<protein>
    <recommendedName>
        <fullName evidence="1">Phage tail collar domain-containing protein</fullName>
    </recommendedName>
</protein>
<evidence type="ECO:0000259" key="1">
    <source>
        <dbReference type="Pfam" id="PF07484"/>
    </source>
</evidence>
<sequence>MAFRSKLARYNTICCEQVMPVPVIPICAISMCLPRPILEYQTPICPPPPEPLPYPIPPAPSNLPCPPEIIQLEILNYPPIQTPSVGVILTNTTGSTPAGYLPCDGSEVSRTTYAALFNTVGIYYGEGNGSTTFNLPNLTNDCNTAILYIIKT</sequence>